<evidence type="ECO:0000313" key="2">
    <source>
        <dbReference type="EMBL" id="SFP97371.1"/>
    </source>
</evidence>
<dbReference type="EMBL" id="FOXH01000008">
    <property type="protein sequence ID" value="SFP97371.1"/>
    <property type="molecule type" value="Genomic_DNA"/>
</dbReference>
<keyword evidence="3" id="KW-1185">Reference proteome</keyword>
<dbReference type="SUPFAM" id="SSF160574">
    <property type="entry name" value="BT0923-like"/>
    <property type="match status" value="1"/>
</dbReference>
<gene>
    <name evidence="2" type="ORF">SAMN04515674_1086</name>
</gene>
<proteinExistence type="predicted"/>
<dbReference type="Gene3D" id="3.10.450.360">
    <property type="match status" value="1"/>
</dbReference>
<feature type="domain" description="Putative beta-lactamase-inhibitor-like PepSY-like" evidence="1">
    <location>
        <begin position="22"/>
        <end position="73"/>
    </location>
</feature>
<dbReference type="OrthoDB" id="1121502at2"/>
<sequence>MKKTILLGIMGLSALTGFSQTKEIPEAVKAKITQTYPKAEKVKFEKEKGNFEAGFKNEGKEMSVVLDAKGNILETETDINFSGLPKEAKQYIAEHFKGKKIKETAEITDAQGKKKFEVEIGGKDYLFDESGKLLKN</sequence>
<dbReference type="AlphaFoldDB" id="A0A1I5UQ27"/>
<organism evidence="2 3">
    <name type="scientific">Pseudarcicella hirudinis</name>
    <dbReference type="NCBI Taxonomy" id="1079859"/>
    <lineage>
        <taxon>Bacteria</taxon>
        <taxon>Pseudomonadati</taxon>
        <taxon>Bacteroidota</taxon>
        <taxon>Cytophagia</taxon>
        <taxon>Cytophagales</taxon>
        <taxon>Flectobacillaceae</taxon>
        <taxon>Pseudarcicella</taxon>
    </lineage>
</organism>
<accession>A0A1I5UQ27</accession>
<evidence type="ECO:0000313" key="3">
    <source>
        <dbReference type="Proteomes" id="UP000199306"/>
    </source>
</evidence>
<name>A0A1I5UQ27_9BACT</name>
<dbReference type="InterPro" id="IPR021533">
    <property type="entry name" value="PepSY-like"/>
</dbReference>
<dbReference type="Pfam" id="PF11396">
    <property type="entry name" value="PepSY_like"/>
    <property type="match status" value="1"/>
</dbReference>
<dbReference type="Proteomes" id="UP000199306">
    <property type="component" value="Unassembled WGS sequence"/>
</dbReference>
<protein>
    <submittedName>
        <fullName evidence="2">Putative beta-lactamase-inhibitor-like, PepSY-like</fullName>
    </submittedName>
</protein>
<evidence type="ECO:0000259" key="1">
    <source>
        <dbReference type="Pfam" id="PF11396"/>
    </source>
</evidence>
<dbReference type="RefSeq" id="WP_092017855.1">
    <property type="nucleotide sequence ID" value="NZ_FOXH01000008.1"/>
</dbReference>
<dbReference type="STRING" id="1079859.SAMN04515674_1086"/>
<reference evidence="2 3" key="1">
    <citation type="submission" date="2016-10" db="EMBL/GenBank/DDBJ databases">
        <authorList>
            <person name="de Groot N.N."/>
        </authorList>
    </citation>
    <scope>NUCLEOTIDE SEQUENCE [LARGE SCALE GENOMIC DNA]</scope>
    <source>
        <strain evidence="3">E92,LMG 26720,CCM 7988</strain>
    </source>
</reference>